<dbReference type="Proteomes" id="UP000256661">
    <property type="component" value="Unassembled WGS sequence"/>
</dbReference>
<dbReference type="OrthoDB" id="3527070at2"/>
<organism evidence="1 2">
    <name type="scientific">Thermomonospora umbrina</name>
    <dbReference type="NCBI Taxonomy" id="111806"/>
    <lineage>
        <taxon>Bacteria</taxon>
        <taxon>Bacillati</taxon>
        <taxon>Actinomycetota</taxon>
        <taxon>Actinomycetes</taxon>
        <taxon>Streptosporangiales</taxon>
        <taxon>Thermomonosporaceae</taxon>
        <taxon>Thermomonospora</taxon>
    </lineage>
</organism>
<evidence type="ECO:0000313" key="1">
    <source>
        <dbReference type="EMBL" id="REE95427.1"/>
    </source>
</evidence>
<comment type="caution">
    <text evidence="1">The sequence shown here is derived from an EMBL/GenBank/DDBJ whole genome shotgun (WGS) entry which is preliminary data.</text>
</comment>
<proteinExistence type="predicted"/>
<accession>A0A3D9SIA4</accession>
<protein>
    <submittedName>
        <fullName evidence="1">Uncharacterized protein</fullName>
    </submittedName>
</protein>
<dbReference type="EMBL" id="QTTT01000001">
    <property type="protein sequence ID" value="REE95427.1"/>
    <property type="molecule type" value="Genomic_DNA"/>
</dbReference>
<sequence length="148" mass="15958">MTDGELLRLVRTAFQMYEPVPETVTAHARAAFRWRAEDAVLARPTGDAHALDRAMTPVRGDGPRRLTFAGGGLTVEVELTEADRVFEIAGQLLPPTTARVGVRHTDGELDGCAGAAGWFVVDGVPAGLISLRFLLPDDSSVVTSWFRV</sequence>
<evidence type="ECO:0000313" key="2">
    <source>
        <dbReference type="Proteomes" id="UP000256661"/>
    </source>
</evidence>
<gene>
    <name evidence="1" type="ORF">DFJ69_0815</name>
</gene>
<name>A0A3D9SIA4_9ACTN</name>
<keyword evidence="2" id="KW-1185">Reference proteome</keyword>
<reference evidence="1 2" key="1">
    <citation type="submission" date="2018-08" db="EMBL/GenBank/DDBJ databases">
        <title>Sequencing the genomes of 1000 actinobacteria strains.</title>
        <authorList>
            <person name="Klenk H.-P."/>
        </authorList>
    </citation>
    <scope>NUCLEOTIDE SEQUENCE [LARGE SCALE GENOMIC DNA]</scope>
    <source>
        <strain evidence="1 2">DSM 43927</strain>
    </source>
</reference>
<dbReference type="RefSeq" id="WP_116021231.1">
    <property type="nucleotide sequence ID" value="NZ_QTTT01000001.1"/>
</dbReference>
<dbReference type="AlphaFoldDB" id="A0A3D9SIA4"/>